<accession>A0A1T4VUW4</accession>
<dbReference type="PANTHER" id="PTHR12227:SF0">
    <property type="entry name" value="GLYCERATE KINASE"/>
    <property type="match status" value="1"/>
</dbReference>
<feature type="domain" description="MOFRL-associated" evidence="2">
    <location>
        <begin position="7"/>
        <end position="220"/>
    </location>
</feature>
<evidence type="ECO:0000259" key="1">
    <source>
        <dbReference type="Pfam" id="PF05161"/>
    </source>
</evidence>
<dbReference type="RefSeq" id="WP_078920838.1">
    <property type="nucleotide sequence ID" value="NZ_FUYB01000001.1"/>
</dbReference>
<dbReference type="STRING" id="92487.SAMN02745130_00339"/>
<dbReference type="Pfam" id="PF05161">
    <property type="entry name" value="MOFRL"/>
    <property type="match status" value="1"/>
</dbReference>
<dbReference type="InterPro" id="IPR025286">
    <property type="entry name" value="MOFRL_assoc_dom"/>
</dbReference>
<dbReference type="Proteomes" id="UP000190460">
    <property type="component" value="Unassembled WGS sequence"/>
</dbReference>
<keyword evidence="3" id="KW-0670">Pyruvate</keyword>
<organism evidence="3 4">
    <name type="scientific">Thiothrix eikelboomii</name>
    <dbReference type="NCBI Taxonomy" id="92487"/>
    <lineage>
        <taxon>Bacteria</taxon>
        <taxon>Pseudomonadati</taxon>
        <taxon>Pseudomonadota</taxon>
        <taxon>Gammaproteobacteria</taxon>
        <taxon>Thiotrichales</taxon>
        <taxon>Thiotrichaceae</taxon>
        <taxon>Thiothrix</taxon>
    </lineage>
</organism>
<protein>
    <submittedName>
        <fullName evidence="3">Hydroxypyruvate reductase</fullName>
    </submittedName>
</protein>
<dbReference type="OrthoDB" id="9766552at2"/>
<evidence type="ECO:0000313" key="3">
    <source>
        <dbReference type="EMBL" id="SKA68709.1"/>
    </source>
</evidence>
<sequence length="391" mass="41245">MQAAAQLLELYSLGLNAVKGDQAVYQALMAQGTQAACHLVAIGKAAEAMYQGAQRYFDKDIKTALLISKYGHFSPELLAERKITVLEAAHPVPAESSLLAGQALLQYLAQLPANEPLLFLISGGASSLCEVLEEGWTLEKLQAATQDKLAEGASIAEINAMRKQLSRIKGGKLWQFISKRPVSCLLISDVQGDDPAVIGSGLLFPAPAHPEFTWQIVASNQQMLAAIQASRLEPPNSAEQTLPLHIMPEFLSIEAVEAAKRCVAFLKTQPAGIYVWGGETTVNLPANPGRGGRNQHFALAAALELALVADQGISLLCAATDGTDGVTDDAGGLVDAQTLARGQLENLDPVACLQRADAGRFLAASGDLITTGPTGTNVMDLVIALKTSCPN</sequence>
<evidence type="ECO:0000259" key="2">
    <source>
        <dbReference type="Pfam" id="PF13660"/>
    </source>
</evidence>
<dbReference type="AlphaFoldDB" id="A0A1T4VUW4"/>
<reference evidence="3 4" key="1">
    <citation type="submission" date="2017-02" db="EMBL/GenBank/DDBJ databases">
        <authorList>
            <person name="Peterson S.W."/>
        </authorList>
    </citation>
    <scope>NUCLEOTIDE SEQUENCE [LARGE SCALE GENOMIC DNA]</scope>
    <source>
        <strain evidence="3 4">ATCC 49788</strain>
    </source>
</reference>
<dbReference type="SUPFAM" id="SSF82544">
    <property type="entry name" value="GckA/TtuD-like"/>
    <property type="match status" value="1"/>
</dbReference>
<dbReference type="EMBL" id="FUYB01000001">
    <property type="protein sequence ID" value="SKA68709.1"/>
    <property type="molecule type" value="Genomic_DNA"/>
</dbReference>
<dbReference type="InterPro" id="IPR007835">
    <property type="entry name" value="MOFRL"/>
</dbReference>
<name>A0A1T4VUW4_9GAMM</name>
<dbReference type="GO" id="GO:0005737">
    <property type="term" value="C:cytoplasm"/>
    <property type="evidence" value="ECO:0007669"/>
    <property type="project" value="TreeGrafter"/>
</dbReference>
<dbReference type="GO" id="GO:0008887">
    <property type="term" value="F:glycerate kinase activity"/>
    <property type="evidence" value="ECO:0007669"/>
    <property type="project" value="InterPro"/>
</dbReference>
<gene>
    <name evidence="3" type="ORF">SAMN02745130_00339</name>
</gene>
<dbReference type="PANTHER" id="PTHR12227">
    <property type="entry name" value="GLYCERATE KINASE"/>
    <property type="match status" value="1"/>
</dbReference>
<dbReference type="Gene3D" id="3.40.50.10180">
    <property type="entry name" value="Glycerate kinase, MOFRL-like N-terminal domain"/>
    <property type="match status" value="1"/>
</dbReference>
<dbReference type="Pfam" id="PF13660">
    <property type="entry name" value="DUF4147"/>
    <property type="match status" value="1"/>
</dbReference>
<feature type="domain" description="MOFRL" evidence="1">
    <location>
        <begin position="274"/>
        <end position="380"/>
    </location>
</feature>
<keyword evidence="4" id="KW-1185">Reference proteome</keyword>
<evidence type="ECO:0000313" key="4">
    <source>
        <dbReference type="Proteomes" id="UP000190460"/>
    </source>
</evidence>
<proteinExistence type="predicted"/>
<dbReference type="InterPro" id="IPR038614">
    <property type="entry name" value="GK_N_sf"/>
</dbReference>
<dbReference type="InterPro" id="IPR039760">
    <property type="entry name" value="MOFRL_protein"/>
</dbReference>